<dbReference type="OrthoDB" id="428577at2759"/>
<name>A0A397SSJ4_9GLOM</name>
<dbReference type="EMBL" id="QKYT01000401">
    <property type="protein sequence ID" value="RIA85831.1"/>
    <property type="molecule type" value="Genomic_DNA"/>
</dbReference>
<proteinExistence type="predicted"/>
<accession>A0A397SSJ4</accession>
<dbReference type="AlphaFoldDB" id="A0A397SSJ4"/>
<keyword evidence="2" id="KW-1185">Reference proteome</keyword>
<evidence type="ECO:0000313" key="2">
    <source>
        <dbReference type="Proteomes" id="UP000265703"/>
    </source>
</evidence>
<sequence length="138" mass="16077">MVKPWVDDSSSWRIAMNGLNLEGYCKNSSCEAHNEGRVIIEWGYNDFNFFHEQQKSRCPLCNDYVAPISYGLTNTFWKYTGLKKVGGRPPEKISCDWQFATDDGYTTFEDEKLELVSWLDLTIQVKRPKRSEKIFGFI</sequence>
<reference evidence="1 2" key="1">
    <citation type="submission" date="2018-06" db="EMBL/GenBank/DDBJ databases">
        <title>Comparative genomics reveals the genomic features of Rhizophagus irregularis, R. cerebriforme, R. diaphanum and Gigaspora rosea, and their symbiotic lifestyle signature.</title>
        <authorList>
            <person name="Morin E."/>
            <person name="San Clemente H."/>
            <person name="Chen E.C.H."/>
            <person name="De La Providencia I."/>
            <person name="Hainaut M."/>
            <person name="Kuo A."/>
            <person name="Kohler A."/>
            <person name="Murat C."/>
            <person name="Tang N."/>
            <person name="Roy S."/>
            <person name="Loubradou J."/>
            <person name="Henrissat B."/>
            <person name="Grigoriev I.V."/>
            <person name="Corradi N."/>
            <person name="Roux C."/>
            <person name="Martin F.M."/>
        </authorList>
    </citation>
    <scope>NUCLEOTIDE SEQUENCE [LARGE SCALE GENOMIC DNA]</scope>
    <source>
        <strain evidence="1 2">DAOM 227022</strain>
    </source>
</reference>
<comment type="caution">
    <text evidence="1">The sequence shown here is derived from an EMBL/GenBank/DDBJ whole genome shotgun (WGS) entry which is preliminary data.</text>
</comment>
<dbReference type="STRING" id="658196.A0A397SSJ4"/>
<protein>
    <submittedName>
        <fullName evidence="1">Uncharacterized protein</fullName>
    </submittedName>
</protein>
<dbReference type="Proteomes" id="UP000265703">
    <property type="component" value="Unassembled WGS sequence"/>
</dbReference>
<organism evidence="1 2">
    <name type="scientific">Glomus cerebriforme</name>
    <dbReference type="NCBI Taxonomy" id="658196"/>
    <lineage>
        <taxon>Eukaryota</taxon>
        <taxon>Fungi</taxon>
        <taxon>Fungi incertae sedis</taxon>
        <taxon>Mucoromycota</taxon>
        <taxon>Glomeromycotina</taxon>
        <taxon>Glomeromycetes</taxon>
        <taxon>Glomerales</taxon>
        <taxon>Glomeraceae</taxon>
        <taxon>Glomus</taxon>
    </lineage>
</organism>
<gene>
    <name evidence="1" type="ORF">C1645_359127</name>
</gene>
<evidence type="ECO:0000313" key="1">
    <source>
        <dbReference type="EMBL" id="RIA85831.1"/>
    </source>
</evidence>